<keyword evidence="6" id="KW-0472">Membrane</keyword>
<evidence type="ECO:0000256" key="7">
    <source>
        <dbReference type="SAM" id="MobiDB-lite"/>
    </source>
</evidence>
<reference evidence="8 9" key="1">
    <citation type="submission" date="2018-10" db="EMBL/GenBank/DDBJ databases">
        <title>A high-quality apple genome assembly.</title>
        <authorList>
            <person name="Hu J."/>
        </authorList>
    </citation>
    <scope>NUCLEOTIDE SEQUENCE [LARGE SCALE GENOMIC DNA]</scope>
    <source>
        <strain evidence="9">cv. HFTH1</strain>
        <tissue evidence="8">Young leaf</tissue>
    </source>
</reference>
<dbReference type="Proteomes" id="UP000290289">
    <property type="component" value="Chromosome 9"/>
</dbReference>
<evidence type="ECO:0000313" key="9">
    <source>
        <dbReference type="Proteomes" id="UP000290289"/>
    </source>
</evidence>
<comment type="subcellular location">
    <subcellularLocation>
        <location evidence="1">Membrane</location>
        <topology evidence="1">Multi-pass membrane protein</topology>
    </subcellularLocation>
</comment>
<dbReference type="GO" id="GO:0006679">
    <property type="term" value="P:glucosylceramide biosynthetic process"/>
    <property type="evidence" value="ECO:0007669"/>
    <property type="project" value="TreeGrafter"/>
</dbReference>
<dbReference type="PANTHER" id="PTHR12726">
    <property type="entry name" value="CERAMIDE GLUCOSYLTRANSFERASE"/>
    <property type="match status" value="1"/>
</dbReference>
<dbReference type="STRING" id="3750.A0A498J6D0"/>
<keyword evidence="4" id="KW-0812">Transmembrane</keyword>
<dbReference type="PANTHER" id="PTHR12726:SF0">
    <property type="entry name" value="CERAMIDE GLUCOSYLTRANSFERASE"/>
    <property type="match status" value="1"/>
</dbReference>
<keyword evidence="3" id="KW-0808">Transferase</keyword>
<evidence type="ECO:0000256" key="2">
    <source>
        <dbReference type="ARBA" id="ARBA00022676"/>
    </source>
</evidence>
<keyword evidence="2" id="KW-0328">Glycosyltransferase</keyword>
<dbReference type="GO" id="GO:0016020">
    <property type="term" value="C:membrane"/>
    <property type="evidence" value="ECO:0007669"/>
    <property type="project" value="UniProtKB-SubCell"/>
</dbReference>
<keyword evidence="9" id="KW-1185">Reference proteome</keyword>
<evidence type="ECO:0000256" key="1">
    <source>
        <dbReference type="ARBA" id="ARBA00004141"/>
    </source>
</evidence>
<dbReference type="GO" id="GO:0008120">
    <property type="term" value="F:ceramide glucosyltransferase activity"/>
    <property type="evidence" value="ECO:0007669"/>
    <property type="project" value="TreeGrafter"/>
</dbReference>
<keyword evidence="5" id="KW-1133">Transmembrane helix</keyword>
<evidence type="ECO:0000256" key="3">
    <source>
        <dbReference type="ARBA" id="ARBA00022679"/>
    </source>
</evidence>
<evidence type="ECO:0000313" key="8">
    <source>
        <dbReference type="EMBL" id="RXH90746.1"/>
    </source>
</evidence>
<evidence type="ECO:0000256" key="4">
    <source>
        <dbReference type="ARBA" id="ARBA00022692"/>
    </source>
</evidence>
<organism evidence="8 9">
    <name type="scientific">Malus domestica</name>
    <name type="common">Apple</name>
    <name type="synonym">Pyrus malus</name>
    <dbReference type="NCBI Taxonomy" id="3750"/>
    <lineage>
        <taxon>Eukaryota</taxon>
        <taxon>Viridiplantae</taxon>
        <taxon>Streptophyta</taxon>
        <taxon>Embryophyta</taxon>
        <taxon>Tracheophyta</taxon>
        <taxon>Spermatophyta</taxon>
        <taxon>Magnoliopsida</taxon>
        <taxon>eudicotyledons</taxon>
        <taxon>Gunneridae</taxon>
        <taxon>Pentapetalae</taxon>
        <taxon>rosids</taxon>
        <taxon>fabids</taxon>
        <taxon>Rosales</taxon>
        <taxon>Rosaceae</taxon>
        <taxon>Amygdaloideae</taxon>
        <taxon>Maleae</taxon>
        <taxon>Malus</taxon>
    </lineage>
</organism>
<dbReference type="InterPro" id="IPR025993">
    <property type="entry name" value="Ceramide_glucosylTrfase"/>
</dbReference>
<evidence type="ECO:0000256" key="5">
    <source>
        <dbReference type="ARBA" id="ARBA00022989"/>
    </source>
</evidence>
<name>A0A498J6D0_MALDO</name>
<evidence type="ECO:0000256" key="6">
    <source>
        <dbReference type="ARBA" id="ARBA00023136"/>
    </source>
</evidence>
<protein>
    <submittedName>
        <fullName evidence="8">Uncharacterized protein</fullName>
    </submittedName>
</protein>
<accession>A0A498J6D0</accession>
<gene>
    <name evidence="8" type="ORF">DVH24_035510</name>
</gene>
<proteinExistence type="predicted"/>
<dbReference type="EMBL" id="RDQH01000335">
    <property type="protein sequence ID" value="RXH90746.1"/>
    <property type="molecule type" value="Genomic_DNA"/>
</dbReference>
<feature type="region of interest" description="Disordered" evidence="7">
    <location>
        <begin position="1"/>
        <end position="39"/>
    </location>
</feature>
<dbReference type="AlphaFoldDB" id="A0A498J6D0"/>
<sequence length="226" mass="24836">MRLTERMRDRGRRREREKEGFGEGKACGLQRGGREGGEDEKQLQQVISLCGGPLEFMFIVESTDDPTYRVVSMLLSELKDEVDAKIVVVGIATTCSQKIHNRMQNAVKVLYSDSSVSVNHSEDYLSYHEGSECAACAMMSQLNAQGALRNNVSTALVDHCDVSRMDSLLEPEPSDHASLFSIVKHIRAQDEKMSTIVRALAMSGLQIPMPAPDIAPPSTSQPIPVA</sequence>
<comment type="caution">
    <text evidence="8">The sequence shown here is derived from an EMBL/GenBank/DDBJ whole genome shotgun (WGS) entry which is preliminary data.</text>
</comment>
<feature type="compositionally biased region" description="Basic and acidic residues" evidence="7">
    <location>
        <begin position="1"/>
        <end position="22"/>
    </location>
</feature>